<dbReference type="GO" id="GO:0030488">
    <property type="term" value="P:tRNA methylation"/>
    <property type="evidence" value="ECO:0007669"/>
    <property type="project" value="InterPro"/>
</dbReference>
<comment type="similarity">
    <text evidence="5">Belongs to the class I-like SAM-binding methyltransferase superfamily. TRM61 family.</text>
</comment>
<keyword evidence="3 5" id="KW-0949">S-adenosyl-L-methionine</keyword>
<dbReference type="PROSITE" id="PS51620">
    <property type="entry name" value="SAM_TRM61"/>
    <property type="match status" value="1"/>
</dbReference>
<sequence>MIPYGSLVVYVTPKGKRYIKRLEEGQDWHSNDGTLPAAQVAALDFGAETRTTLDVPIRVQEATLFDRLQGVKRQTQIIYAKDIAYICLRLGAGPSRTIIEAGCGSGGLTVGFSWFCGPTGKVVSHDAREEFVRLARRNLDWAGVGGNVELHHRDVAEGFAVSGADALFLDVRTPWEYLDQAVRAVRPGACMGFLLPTVDQVSKLLLGLERGPFAELEVCEILIRRWKPVADRLRPEDRMTAHTGFLVFCRQQERSEDFESRRPLGTRERKQEAARLARLGLAAPGAPDTADGANGVEADKAGTDGDEA</sequence>
<feature type="compositionally biased region" description="Basic and acidic residues" evidence="7">
    <location>
        <begin position="297"/>
        <end position="308"/>
    </location>
</feature>
<dbReference type="InterPro" id="IPR029063">
    <property type="entry name" value="SAM-dependent_MTases_sf"/>
</dbReference>
<evidence type="ECO:0000256" key="3">
    <source>
        <dbReference type="ARBA" id="ARBA00022691"/>
    </source>
</evidence>
<dbReference type="CDD" id="cd02440">
    <property type="entry name" value="AdoMet_MTases"/>
    <property type="match status" value="1"/>
</dbReference>
<organism evidence="9 10">
    <name type="scientific">Desulfovibrio porci</name>
    <dbReference type="NCBI Taxonomy" id="2605782"/>
    <lineage>
        <taxon>Bacteria</taxon>
        <taxon>Pseudomonadati</taxon>
        <taxon>Thermodesulfobacteriota</taxon>
        <taxon>Desulfovibrionia</taxon>
        <taxon>Desulfovibrionales</taxon>
        <taxon>Desulfovibrionaceae</taxon>
        <taxon>Desulfovibrio</taxon>
    </lineage>
</organism>
<evidence type="ECO:0000313" key="9">
    <source>
        <dbReference type="EMBL" id="MSS28285.1"/>
    </source>
</evidence>
<dbReference type="Proteomes" id="UP000477488">
    <property type="component" value="Unassembled WGS sequence"/>
</dbReference>
<dbReference type="PIRSF" id="PIRSF017269">
    <property type="entry name" value="GCD14"/>
    <property type="match status" value="1"/>
</dbReference>
<dbReference type="GO" id="GO:0031515">
    <property type="term" value="C:tRNA (m1A) methyltransferase complex"/>
    <property type="evidence" value="ECO:0007669"/>
    <property type="project" value="UniProtKB-UniRule"/>
</dbReference>
<evidence type="ECO:0000256" key="2">
    <source>
        <dbReference type="ARBA" id="ARBA00022679"/>
    </source>
</evidence>
<dbReference type="GO" id="GO:0160107">
    <property type="term" value="F:tRNA (adenine(58)-N1)-methyltransferase activity"/>
    <property type="evidence" value="ECO:0007669"/>
    <property type="project" value="UniProtKB-EC"/>
</dbReference>
<dbReference type="PANTHER" id="PTHR12133">
    <property type="entry name" value="TRNA (ADENINE(58)-N(1))-METHYLTRANSFERASE"/>
    <property type="match status" value="1"/>
</dbReference>
<evidence type="ECO:0000256" key="7">
    <source>
        <dbReference type="SAM" id="MobiDB-lite"/>
    </source>
</evidence>
<accession>A0A6L5XMD5</accession>
<feature type="region of interest" description="Disordered" evidence="7">
    <location>
        <begin position="258"/>
        <end position="308"/>
    </location>
</feature>
<feature type="binding site" evidence="6">
    <location>
        <position position="126"/>
    </location>
    <ligand>
        <name>S-adenosyl-L-methionine</name>
        <dbReference type="ChEBI" id="CHEBI:59789"/>
    </ligand>
</feature>
<evidence type="ECO:0000256" key="4">
    <source>
        <dbReference type="ARBA" id="ARBA00022694"/>
    </source>
</evidence>
<feature type="binding site" evidence="6">
    <location>
        <position position="154"/>
    </location>
    <ligand>
        <name>S-adenosyl-L-methionine</name>
        <dbReference type="ChEBI" id="CHEBI:59789"/>
    </ligand>
</feature>
<keyword evidence="2 5" id="KW-0808">Transferase</keyword>
<feature type="compositionally biased region" description="Basic and acidic residues" evidence="7">
    <location>
        <begin position="258"/>
        <end position="275"/>
    </location>
</feature>
<evidence type="ECO:0000313" key="10">
    <source>
        <dbReference type="Proteomes" id="UP000477488"/>
    </source>
</evidence>
<proteinExistence type="inferred from homology"/>
<dbReference type="Gene3D" id="3.40.50.150">
    <property type="entry name" value="Vaccinia Virus protein VP39"/>
    <property type="match status" value="1"/>
</dbReference>
<dbReference type="Gene3D" id="3.10.330.20">
    <property type="match status" value="1"/>
</dbReference>
<evidence type="ECO:0000256" key="6">
    <source>
        <dbReference type="PIRSR" id="PIRSR017269-1"/>
    </source>
</evidence>
<comment type="catalytic activity">
    <reaction evidence="5">
        <text>adenosine(58) in tRNA + S-adenosyl-L-methionine = N(1)-methyladenosine(58) in tRNA + S-adenosyl-L-homocysteine + H(+)</text>
        <dbReference type="Rhea" id="RHEA:43152"/>
        <dbReference type="Rhea" id="RHEA-COMP:10365"/>
        <dbReference type="Rhea" id="RHEA-COMP:10366"/>
        <dbReference type="ChEBI" id="CHEBI:15378"/>
        <dbReference type="ChEBI" id="CHEBI:57856"/>
        <dbReference type="ChEBI" id="CHEBI:59789"/>
        <dbReference type="ChEBI" id="CHEBI:74411"/>
        <dbReference type="ChEBI" id="CHEBI:74491"/>
        <dbReference type="EC" id="2.1.1.220"/>
    </reaction>
</comment>
<protein>
    <recommendedName>
        <fullName evidence="5">tRNA (adenine(58)-N(1))-methyltransferase TrmI</fullName>
        <ecNumber evidence="5">2.1.1.220</ecNumber>
    </recommendedName>
</protein>
<dbReference type="PANTHER" id="PTHR12133:SF1">
    <property type="entry name" value="TRNA (ADENINE(58)-N(1))-METHYLTRANSFERASE, MITOCHONDRIAL"/>
    <property type="match status" value="1"/>
</dbReference>
<dbReference type="AlphaFoldDB" id="A0A6L5XMD5"/>
<keyword evidence="4 5" id="KW-0819">tRNA processing</keyword>
<feature type="binding site" evidence="6">
    <location>
        <begin position="105"/>
        <end position="108"/>
    </location>
    <ligand>
        <name>S-adenosyl-L-methionine</name>
        <dbReference type="ChEBI" id="CHEBI:59789"/>
    </ligand>
</feature>
<feature type="compositionally biased region" description="Low complexity" evidence="7">
    <location>
        <begin position="276"/>
        <end position="293"/>
    </location>
</feature>
<feature type="domain" description="tRNA (adenine(58)-N(1))-methyltransferase catalytic subunit TRM61 C-terminal" evidence="8">
    <location>
        <begin position="72"/>
        <end position="235"/>
    </location>
</feature>
<gene>
    <name evidence="9" type="ORF">FYJ44_09615</name>
</gene>
<keyword evidence="1 5" id="KW-0489">Methyltransferase</keyword>
<evidence type="ECO:0000259" key="8">
    <source>
        <dbReference type="Pfam" id="PF08704"/>
    </source>
</evidence>
<dbReference type="EC" id="2.1.1.220" evidence="5"/>
<comment type="subunit">
    <text evidence="5">Homotetramer composed of a dimer of dimers.</text>
</comment>
<reference evidence="9 10" key="1">
    <citation type="submission" date="2019-09" db="EMBL/GenBank/DDBJ databases">
        <title>In-depth cultivation of the pig gut microbiome towards novel bacterial diversity and tailored functional studies.</title>
        <authorList>
            <person name="Wylensek D."/>
            <person name="Hitch T.C.A."/>
            <person name="Clavel T."/>
        </authorList>
    </citation>
    <scope>NUCLEOTIDE SEQUENCE [LARGE SCALE GENOMIC DNA]</scope>
    <source>
        <strain evidence="9 10">PG-178-WT-4</strain>
    </source>
</reference>
<feature type="binding site" evidence="6">
    <location>
        <position position="170"/>
    </location>
    <ligand>
        <name>S-adenosyl-L-methionine</name>
        <dbReference type="ChEBI" id="CHEBI:59789"/>
    </ligand>
</feature>
<evidence type="ECO:0000256" key="1">
    <source>
        <dbReference type="ARBA" id="ARBA00022603"/>
    </source>
</evidence>
<dbReference type="Pfam" id="PF08704">
    <property type="entry name" value="GCD14"/>
    <property type="match status" value="1"/>
</dbReference>
<evidence type="ECO:0000256" key="5">
    <source>
        <dbReference type="PIRNR" id="PIRNR017269"/>
    </source>
</evidence>
<dbReference type="InterPro" id="IPR049470">
    <property type="entry name" value="TRM61_C"/>
</dbReference>
<dbReference type="SUPFAM" id="SSF53335">
    <property type="entry name" value="S-adenosyl-L-methionine-dependent methyltransferases"/>
    <property type="match status" value="1"/>
</dbReference>
<comment type="function">
    <text evidence="5">Catalyzes the S-adenosyl-L-methionine-dependent formation of N(1)-methyladenine at position 58 (m1A58) in tRNA.</text>
</comment>
<dbReference type="EMBL" id="VUMH01000009">
    <property type="protein sequence ID" value="MSS28285.1"/>
    <property type="molecule type" value="Genomic_DNA"/>
</dbReference>
<keyword evidence="10" id="KW-1185">Reference proteome</keyword>
<dbReference type="InterPro" id="IPR014816">
    <property type="entry name" value="tRNA_MeTrfase_Gcd14"/>
</dbReference>
<dbReference type="RefSeq" id="WP_154511536.1">
    <property type="nucleotide sequence ID" value="NZ_VUMH01000009.1"/>
</dbReference>
<comment type="caution">
    <text evidence="9">The sequence shown here is derived from an EMBL/GenBank/DDBJ whole genome shotgun (WGS) entry which is preliminary data.</text>
</comment>
<name>A0A6L5XMD5_9BACT</name>